<keyword evidence="8" id="KW-1185">Reference proteome</keyword>
<keyword evidence="4 6" id="KW-1133">Transmembrane helix</keyword>
<keyword evidence="5 6" id="KW-0472">Membrane</keyword>
<organism evidence="7 8">
    <name type="scientific">Salinisphaera aquimarina</name>
    <dbReference type="NCBI Taxonomy" id="2094031"/>
    <lineage>
        <taxon>Bacteria</taxon>
        <taxon>Pseudomonadati</taxon>
        <taxon>Pseudomonadota</taxon>
        <taxon>Gammaproteobacteria</taxon>
        <taxon>Salinisphaerales</taxon>
        <taxon>Salinisphaeraceae</taxon>
        <taxon>Salinisphaera</taxon>
    </lineage>
</organism>
<feature type="transmembrane region" description="Helical" evidence="6">
    <location>
        <begin position="220"/>
        <end position="240"/>
    </location>
</feature>
<feature type="transmembrane region" description="Helical" evidence="6">
    <location>
        <begin position="12"/>
        <end position="33"/>
    </location>
</feature>
<comment type="subcellular location">
    <subcellularLocation>
        <location evidence="6">Cell membrane</location>
        <topology evidence="6">Multi-pass membrane protein</topology>
    </subcellularLocation>
    <subcellularLocation>
        <location evidence="1">Membrane</location>
    </subcellularLocation>
</comment>
<comment type="caution">
    <text evidence="7">The sequence shown here is derived from an EMBL/GenBank/DDBJ whole genome shotgun (WGS) entry which is preliminary data.</text>
</comment>
<dbReference type="CDD" id="cd06662">
    <property type="entry name" value="SURF1"/>
    <property type="match status" value="1"/>
</dbReference>
<accession>A0ABV7EIX8</accession>
<dbReference type="PANTHER" id="PTHR23427">
    <property type="entry name" value="SURFEIT LOCUS PROTEIN"/>
    <property type="match status" value="1"/>
</dbReference>
<comment type="similarity">
    <text evidence="2 6">Belongs to the SURF1 family.</text>
</comment>
<name>A0ABV7EIX8_9GAMM</name>
<dbReference type="PROSITE" id="PS50895">
    <property type="entry name" value="SURF1"/>
    <property type="match status" value="1"/>
</dbReference>
<dbReference type="RefSeq" id="WP_380685950.1">
    <property type="nucleotide sequence ID" value="NZ_JBHRSS010000001.1"/>
</dbReference>
<evidence type="ECO:0000313" key="8">
    <source>
        <dbReference type="Proteomes" id="UP001595462"/>
    </source>
</evidence>
<evidence type="ECO:0000256" key="6">
    <source>
        <dbReference type="RuleBase" id="RU363076"/>
    </source>
</evidence>
<dbReference type="InterPro" id="IPR002994">
    <property type="entry name" value="Surf1/Shy1"/>
</dbReference>
<protein>
    <recommendedName>
        <fullName evidence="6">SURF1-like protein</fullName>
    </recommendedName>
</protein>
<dbReference type="EMBL" id="JBHRSS010000001">
    <property type="protein sequence ID" value="MFC3102668.1"/>
    <property type="molecule type" value="Genomic_DNA"/>
</dbReference>
<keyword evidence="6" id="KW-1003">Cell membrane</keyword>
<dbReference type="PANTHER" id="PTHR23427:SF2">
    <property type="entry name" value="SURFEIT LOCUS PROTEIN 1"/>
    <property type="match status" value="1"/>
</dbReference>
<dbReference type="Pfam" id="PF02104">
    <property type="entry name" value="SURF1"/>
    <property type="match status" value="1"/>
</dbReference>
<evidence type="ECO:0000256" key="4">
    <source>
        <dbReference type="ARBA" id="ARBA00022989"/>
    </source>
</evidence>
<sequence length="246" mass="27090">MRVGRYRFAPPWWGVVVLVLVAGALCSLGIWQIDRGESKQIMLAQQKAAGKAAPLSFSSAATDAPAQTPAYGHRYTVAGRVDAGHQILLDNQVFDQRVGYRVWTPIIQADGRRVLVDRGWVSLSAGGRNQPPTPRAPKGHVEMTGLWRGLPEPGLRLGADQACDATGWPRVLNYPEIASVRCQYTGPVADGLLLLDERDTRGFPRNWQLGLTRMPPIRHFGYAAQWFAMAAAVAVIFLVVNLKRIR</sequence>
<evidence type="ECO:0000256" key="3">
    <source>
        <dbReference type="ARBA" id="ARBA00022692"/>
    </source>
</evidence>
<evidence type="ECO:0000256" key="2">
    <source>
        <dbReference type="ARBA" id="ARBA00007165"/>
    </source>
</evidence>
<keyword evidence="3 6" id="KW-0812">Transmembrane</keyword>
<proteinExistence type="inferred from homology"/>
<reference evidence="8" key="1">
    <citation type="journal article" date="2019" name="Int. J. Syst. Evol. Microbiol.">
        <title>The Global Catalogue of Microorganisms (GCM) 10K type strain sequencing project: providing services to taxonomists for standard genome sequencing and annotation.</title>
        <authorList>
            <consortium name="The Broad Institute Genomics Platform"/>
            <consortium name="The Broad Institute Genome Sequencing Center for Infectious Disease"/>
            <person name="Wu L."/>
            <person name="Ma J."/>
        </authorList>
    </citation>
    <scope>NUCLEOTIDE SEQUENCE [LARGE SCALE GENOMIC DNA]</scope>
    <source>
        <strain evidence="8">KCTC 52640</strain>
    </source>
</reference>
<dbReference type="InterPro" id="IPR045214">
    <property type="entry name" value="Surf1/Surf4"/>
</dbReference>
<dbReference type="Proteomes" id="UP001595462">
    <property type="component" value="Unassembled WGS sequence"/>
</dbReference>
<evidence type="ECO:0000256" key="1">
    <source>
        <dbReference type="ARBA" id="ARBA00004370"/>
    </source>
</evidence>
<gene>
    <name evidence="7" type="ORF">ACFOSU_02050</name>
</gene>
<evidence type="ECO:0000313" key="7">
    <source>
        <dbReference type="EMBL" id="MFC3102668.1"/>
    </source>
</evidence>
<evidence type="ECO:0000256" key="5">
    <source>
        <dbReference type="ARBA" id="ARBA00023136"/>
    </source>
</evidence>